<sequence>MSRDPRVDAYIAARQPFARPILEEIRVRMEAVSAEIGETVKWSSPFFEYRCRPLAMMAGFKAHAAFGFWRHAEVAGDRAAATGAMGEFGRLTRIDDLPPPEAFAALVRNAMALTEGGPAPRAKTHARPAPATPAELVAAFPANKAMADFWEGLPPSAQRDYAQWIEGAKRPETRARRVETTLAQLAEGKRLNWKYGG</sequence>
<evidence type="ECO:0000313" key="3">
    <source>
        <dbReference type="Proteomes" id="UP000776276"/>
    </source>
</evidence>
<dbReference type="Pfam" id="PF13376">
    <property type="entry name" value="OmdA"/>
    <property type="match status" value="1"/>
</dbReference>
<feature type="domain" description="YdhG-like" evidence="1">
    <location>
        <begin position="19"/>
        <end position="111"/>
    </location>
</feature>
<evidence type="ECO:0000259" key="1">
    <source>
        <dbReference type="Pfam" id="PF08818"/>
    </source>
</evidence>
<dbReference type="InterPro" id="IPR014922">
    <property type="entry name" value="YdhG-like"/>
</dbReference>
<proteinExistence type="predicted"/>
<dbReference type="EMBL" id="JAHKRT010000004">
    <property type="protein sequence ID" value="MBU3077967.1"/>
    <property type="molecule type" value="Genomic_DNA"/>
</dbReference>
<dbReference type="Proteomes" id="UP000776276">
    <property type="component" value="Unassembled WGS sequence"/>
</dbReference>
<comment type="caution">
    <text evidence="2">The sequence shown here is derived from an EMBL/GenBank/DDBJ whole genome shotgun (WGS) entry which is preliminary data.</text>
</comment>
<dbReference type="Pfam" id="PF08818">
    <property type="entry name" value="DUF1801"/>
    <property type="match status" value="1"/>
</dbReference>
<dbReference type="RefSeq" id="WP_216324032.1">
    <property type="nucleotide sequence ID" value="NZ_JAHKRT010000004.1"/>
</dbReference>
<keyword evidence="3" id="KW-1185">Reference proteome</keyword>
<accession>A0ABS6BJE0</accession>
<evidence type="ECO:0000313" key="2">
    <source>
        <dbReference type="EMBL" id="MBU3077967.1"/>
    </source>
</evidence>
<organism evidence="2 3">
    <name type="scientific">Sphingomonas quercus</name>
    <dbReference type="NCBI Taxonomy" id="2842451"/>
    <lineage>
        <taxon>Bacteria</taxon>
        <taxon>Pseudomonadati</taxon>
        <taxon>Pseudomonadota</taxon>
        <taxon>Alphaproteobacteria</taxon>
        <taxon>Sphingomonadales</taxon>
        <taxon>Sphingomonadaceae</taxon>
        <taxon>Sphingomonas</taxon>
    </lineage>
</organism>
<gene>
    <name evidence="2" type="ORF">KOF26_08830</name>
</gene>
<reference evidence="2 3" key="1">
    <citation type="submission" date="2021-06" db="EMBL/GenBank/DDBJ databases">
        <title>Sphingomonas sp. XMGL2, whole genome shotgun sequencing project.</title>
        <authorList>
            <person name="Zhao G."/>
            <person name="Shen L."/>
        </authorList>
    </citation>
    <scope>NUCLEOTIDE SEQUENCE [LARGE SCALE GENOMIC DNA]</scope>
    <source>
        <strain evidence="2 3">XMGL2</strain>
    </source>
</reference>
<protein>
    <submittedName>
        <fullName evidence="2">YdeI/OmpD-associated family protein</fullName>
    </submittedName>
</protein>
<name>A0ABS6BJE0_9SPHN</name>